<evidence type="ECO:0000256" key="1">
    <source>
        <dbReference type="SAM" id="MobiDB-lite"/>
    </source>
</evidence>
<dbReference type="RefSeq" id="WP_013565921.1">
    <property type="nucleotide sequence ID" value="NC_014962.1"/>
</dbReference>
<dbReference type="AlphaFoldDB" id="E8R3C3"/>
<dbReference type="InParanoid" id="E8R3C3"/>
<feature type="compositionally biased region" description="Low complexity" evidence="1">
    <location>
        <begin position="138"/>
        <end position="148"/>
    </location>
</feature>
<proteinExistence type="predicted"/>
<gene>
    <name evidence="2" type="ordered locus">Isop_3068</name>
</gene>
<organism evidence="2 3">
    <name type="scientific">Isosphaera pallida (strain ATCC 43644 / DSM 9630 / IS1B)</name>
    <dbReference type="NCBI Taxonomy" id="575540"/>
    <lineage>
        <taxon>Bacteria</taxon>
        <taxon>Pseudomonadati</taxon>
        <taxon>Planctomycetota</taxon>
        <taxon>Planctomycetia</taxon>
        <taxon>Isosphaerales</taxon>
        <taxon>Isosphaeraceae</taxon>
        <taxon>Isosphaera</taxon>
    </lineage>
</organism>
<dbReference type="HOGENOM" id="CLU_1576384_0_0_0"/>
<protein>
    <submittedName>
        <fullName evidence="2">Uncharacterized protein</fullName>
    </submittedName>
</protein>
<evidence type="ECO:0000313" key="3">
    <source>
        <dbReference type="Proteomes" id="UP000008631"/>
    </source>
</evidence>
<evidence type="ECO:0000313" key="2">
    <source>
        <dbReference type="EMBL" id="ADV63633.1"/>
    </source>
</evidence>
<reference evidence="2 3" key="2">
    <citation type="journal article" date="2011" name="Stand. Genomic Sci.">
        <title>Complete genome sequence of Isosphaera pallida type strain (IS1B).</title>
        <authorList>
            <consortium name="US DOE Joint Genome Institute (JGI-PGF)"/>
            <person name="Goker M."/>
            <person name="Cleland D."/>
            <person name="Saunders E."/>
            <person name="Lapidus A."/>
            <person name="Nolan M."/>
            <person name="Lucas S."/>
            <person name="Hammon N."/>
            <person name="Deshpande S."/>
            <person name="Cheng J.F."/>
            <person name="Tapia R."/>
            <person name="Han C."/>
            <person name="Goodwin L."/>
            <person name="Pitluck S."/>
            <person name="Liolios K."/>
            <person name="Pagani I."/>
            <person name="Ivanova N."/>
            <person name="Mavromatis K."/>
            <person name="Pati A."/>
            <person name="Chen A."/>
            <person name="Palaniappan K."/>
            <person name="Land M."/>
            <person name="Hauser L."/>
            <person name="Chang Y.J."/>
            <person name="Jeffries C.D."/>
            <person name="Detter J.C."/>
            <person name="Beck B."/>
            <person name="Woyke T."/>
            <person name="Bristow J."/>
            <person name="Eisen J.A."/>
            <person name="Markowitz V."/>
            <person name="Hugenholtz P."/>
            <person name="Kyrpides N.C."/>
            <person name="Klenk H.P."/>
        </authorList>
    </citation>
    <scope>NUCLEOTIDE SEQUENCE [LARGE SCALE GENOMIC DNA]</scope>
    <source>
        <strain evidence="3">ATCC 43644 / DSM 9630 / IS1B</strain>
    </source>
</reference>
<dbReference type="eggNOG" id="ENOG5033M32">
    <property type="taxonomic scope" value="Bacteria"/>
</dbReference>
<feature type="compositionally biased region" description="Low complexity" evidence="1">
    <location>
        <begin position="158"/>
        <end position="169"/>
    </location>
</feature>
<dbReference type="EMBL" id="CP002353">
    <property type="protein sequence ID" value="ADV63633.1"/>
    <property type="molecule type" value="Genomic_DNA"/>
</dbReference>
<accession>E8R3C3</accession>
<dbReference type="KEGG" id="ipa:Isop_3068"/>
<name>E8R3C3_ISOPI</name>
<keyword evidence="3" id="KW-1185">Reference proteome</keyword>
<dbReference type="Proteomes" id="UP000008631">
    <property type="component" value="Chromosome"/>
</dbReference>
<feature type="region of interest" description="Disordered" evidence="1">
    <location>
        <begin position="112"/>
        <end position="169"/>
    </location>
</feature>
<reference key="1">
    <citation type="submission" date="2010-11" db="EMBL/GenBank/DDBJ databases">
        <title>The complete sequence of chromosome of Isophaera pallida ATCC 43644.</title>
        <authorList>
            <consortium name="US DOE Joint Genome Institute (JGI-PGF)"/>
            <person name="Lucas S."/>
            <person name="Copeland A."/>
            <person name="Lapidus A."/>
            <person name="Bruce D."/>
            <person name="Goodwin L."/>
            <person name="Pitluck S."/>
            <person name="Kyrpides N."/>
            <person name="Mavromatis K."/>
            <person name="Pagani I."/>
            <person name="Ivanova N."/>
            <person name="Saunders E."/>
            <person name="Brettin T."/>
            <person name="Detter J.C."/>
            <person name="Han C."/>
            <person name="Tapia R."/>
            <person name="Land M."/>
            <person name="Hauser L."/>
            <person name="Markowitz V."/>
            <person name="Cheng J.-F."/>
            <person name="Hugenholtz P."/>
            <person name="Woyke T."/>
            <person name="Wu D."/>
            <person name="Eisen J.A."/>
        </authorList>
    </citation>
    <scope>NUCLEOTIDE SEQUENCE</scope>
    <source>
        <strain>ATCC 43644</strain>
    </source>
</reference>
<sequence length="169" mass="17645">MSSSPDSTAAQDWRALAQLAPQGERLLCVGASAAQVRAAYASAWGEVIRDEDRPAVKAISLQRWVGQFWAGRWEHQAYLTVPTTKAGKLPEGEEIESDAEVEAALAAALAGKPVDLPTDAESEAPAVSSVEDSRATSETKSASATPKTTKSRAKSKAKAAPSQPTPASA</sequence>